<name>A0A928DP64_9BACT</name>
<dbReference type="Pfam" id="PF00359">
    <property type="entry name" value="PTS_EIIA_2"/>
    <property type="match status" value="1"/>
</dbReference>
<protein>
    <submittedName>
        <fullName evidence="2">PTS sugar transporter subunit IIA</fullName>
    </submittedName>
</protein>
<gene>
    <name evidence="2" type="ORF">E7027_00425</name>
</gene>
<keyword evidence="2" id="KW-0762">Sugar transport</keyword>
<sequence length="157" mass="17057">MLEQTPCKQGFCGLVSAEQVWLPKEVPSQAELIMRLAQLACKHLPQLNAQEVAEQVLKREQGIGTTLETGLGIPHARVEELEDFAAAFAVLPAPLITPTGASVRVMFLLLSPAQTPFFSKHLQLLASLAEKFTHPFVEKLCAQKDASAVAALLNDRS</sequence>
<comment type="caution">
    <text evidence="2">The sequence shown here is derived from an EMBL/GenBank/DDBJ whole genome shotgun (WGS) entry which is preliminary data.</text>
</comment>
<keyword evidence="2" id="KW-0813">Transport</keyword>
<dbReference type="InterPro" id="IPR016152">
    <property type="entry name" value="PTrfase/Anion_transptr"/>
</dbReference>
<evidence type="ECO:0000313" key="3">
    <source>
        <dbReference type="Proteomes" id="UP000725649"/>
    </source>
</evidence>
<evidence type="ECO:0000259" key="1">
    <source>
        <dbReference type="PROSITE" id="PS51094"/>
    </source>
</evidence>
<dbReference type="PROSITE" id="PS51094">
    <property type="entry name" value="PTS_EIIA_TYPE_2"/>
    <property type="match status" value="1"/>
</dbReference>
<dbReference type="SUPFAM" id="SSF55804">
    <property type="entry name" value="Phoshotransferase/anion transport protein"/>
    <property type="match status" value="1"/>
</dbReference>
<evidence type="ECO:0000313" key="2">
    <source>
        <dbReference type="EMBL" id="MBE6420606.1"/>
    </source>
</evidence>
<dbReference type="Gene3D" id="3.40.930.10">
    <property type="entry name" value="Mannitol-specific EII, Chain A"/>
    <property type="match status" value="1"/>
</dbReference>
<accession>A0A928DP64</accession>
<dbReference type="Proteomes" id="UP000725649">
    <property type="component" value="Unassembled WGS sequence"/>
</dbReference>
<dbReference type="InterPro" id="IPR051541">
    <property type="entry name" value="PTS_SugarTrans_NitroReg"/>
</dbReference>
<dbReference type="GO" id="GO:0030295">
    <property type="term" value="F:protein kinase activator activity"/>
    <property type="evidence" value="ECO:0007669"/>
    <property type="project" value="TreeGrafter"/>
</dbReference>
<dbReference type="EMBL" id="SUVG01000001">
    <property type="protein sequence ID" value="MBE6420606.1"/>
    <property type="molecule type" value="Genomic_DNA"/>
</dbReference>
<dbReference type="PANTHER" id="PTHR47738">
    <property type="entry name" value="PTS SYSTEM FRUCTOSE-LIKE EIIA COMPONENT-RELATED"/>
    <property type="match status" value="1"/>
</dbReference>
<reference evidence="2" key="1">
    <citation type="submission" date="2019-04" db="EMBL/GenBank/DDBJ databases">
        <title>Evolution of Biomass-Degrading Anaerobic Consortia Revealed by Metagenomics.</title>
        <authorList>
            <person name="Peng X."/>
        </authorList>
    </citation>
    <scope>NUCLEOTIDE SEQUENCE</scope>
    <source>
        <strain evidence="2">SIG66</strain>
    </source>
</reference>
<dbReference type="PANTHER" id="PTHR47738:SF1">
    <property type="entry name" value="NITROGEN REGULATORY PROTEIN"/>
    <property type="match status" value="1"/>
</dbReference>
<dbReference type="InterPro" id="IPR002178">
    <property type="entry name" value="PTS_EIIA_type-2_dom"/>
</dbReference>
<dbReference type="AlphaFoldDB" id="A0A928DP64"/>
<proteinExistence type="predicted"/>
<feature type="domain" description="PTS EIIA type-2" evidence="1">
    <location>
        <begin position="13"/>
        <end position="156"/>
    </location>
</feature>
<organism evidence="2 3">
    <name type="scientific">Candidatus Avelusimicrobium gallicola</name>
    <dbReference type="NCBI Taxonomy" id="2562704"/>
    <lineage>
        <taxon>Bacteria</taxon>
        <taxon>Pseudomonadati</taxon>
        <taxon>Elusimicrobiota</taxon>
        <taxon>Elusimicrobia</taxon>
        <taxon>Elusimicrobiales</taxon>
        <taxon>Elusimicrobiaceae</taxon>
        <taxon>Candidatus Avelusimicrobium</taxon>
    </lineage>
</organism>